<dbReference type="Pfam" id="PF01029">
    <property type="entry name" value="NusB"/>
    <property type="match status" value="1"/>
</dbReference>
<organism evidence="7 8">
    <name type="scientific">Cicer arietinum</name>
    <name type="common">Chickpea</name>
    <name type="synonym">Garbanzo</name>
    <dbReference type="NCBI Taxonomy" id="3827"/>
    <lineage>
        <taxon>Eukaryota</taxon>
        <taxon>Viridiplantae</taxon>
        <taxon>Streptophyta</taxon>
        <taxon>Embryophyta</taxon>
        <taxon>Tracheophyta</taxon>
        <taxon>Spermatophyta</taxon>
        <taxon>Magnoliopsida</taxon>
        <taxon>eudicotyledons</taxon>
        <taxon>Gunneridae</taxon>
        <taxon>Pentapetalae</taxon>
        <taxon>rosids</taxon>
        <taxon>fabids</taxon>
        <taxon>Fabales</taxon>
        <taxon>Fabaceae</taxon>
        <taxon>Papilionoideae</taxon>
        <taxon>50 kb inversion clade</taxon>
        <taxon>NPAAA clade</taxon>
        <taxon>Hologalegina</taxon>
        <taxon>IRL clade</taxon>
        <taxon>Cicereae</taxon>
        <taxon>Cicer</taxon>
    </lineage>
</organism>
<dbReference type="PaxDb" id="3827-XP_004505346.1"/>
<evidence type="ECO:0000256" key="3">
    <source>
        <dbReference type="ARBA" id="ARBA00022884"/>
    </source>
</evidence>
<dbReference type="GeneID" id="101511902"/>
<dbReference type="GO" id="GO:0003723">
    <property type="term" value="F:RNA binding"/>
    <property type="evidence" value="ECO:0007669"/>
    <property type="project" value="UniProtKB-KW"/>
</dbReference>
<name>A0A1S2YJ93_CICAR</name>
<keyword evidence="3" id="KW-0694">RNA-binding</keyword>
<dbReference type="InterPro" id="IPR011605">
    <property type="entry name" value="NusB_fam"/>
</dbReference>
<gene>
    <name evidence="8" type="primary">LOC101511902</name>
</gene>
<reference evidence="7" key="1">
    <citation type="journal article" date="2013" name="Nat. Biotechnol.">
        <title>Draft genome sequence of chickpea (Cicer arietinum) provides a resource for trait improvement.</title>
        <authorList>
            <person name="Varshney R.K."/>
            <person name="Song C."/>
            <person name="Saxena R.K."/>
            <person name="Azam S."/>
            <person name="Yu S."/>
            <person name="Sharpe A.G."/>
            <person name="Cannon S."/>
            <person name="Baek J."/>
            <person name="Rosen B.D."/>
            <person name="Tar'an B."/>
            <person name="Millan T."/>
            <person name="Zhang X."/>
            <person name="Ramsay L.D."/>
            <person name="Iwata A."/>
            <person name="Wang Y."/>
            <person name="Nelson W."/>
            <person name="Farmer A.D."/>
            <person name="Gaur P.M."/>
            <person name="Soderlund C."/>
            <person name="Penmetsa R.V."/>
            <person name="Xu C."/>
            <person name="Bharti A.K."/>
            <person name="He W."/>
            <person name="Winter P."/>
            <person name="Zhao S."/>
            <person name="Hane J.K."/>
            <person name="Carrasquilla-Garcia N."/>
            <person name="Condie J.A."/>
            <person name="Upadhyaya H.D."/>
            <person name="Luo M.C."/>
            <person name="Thudi M."/>
            <person name="Gowda C.L."/>
            <person name="Singh N.P."/>
            <person name="Lichtenzveig J."/>
            <person name="Gali K.K."/>
            <person name="Rubio J."/>
            <person name="Nadarajan N."/>
            <person name="Dolezel J."/>
            <person name="Bansal K.C."/>
            <person name="Xu X."/>
            <person name="Edwards D."/>
            <person name="Zhang G."/>
            <person name="Kahl G."/>
            <person name="Gil J."/>
            <person name="Singh K.B."/>
            <person name="Datta S.K."/>
            <person name="Jackson S.A."/>
            <person name="Wang J."/>
            <person name="Cook D.R."/>
        </authorList>
    </citation>
    <scope>NUCLEOTIDE SEQUENCE [LARGE SCALE GENOMIC DNA]</scope>
    <source>
        <strain evidence="7">cv. CDC Frontier</strain>
    </source>
</reference>
<keyword evidence="5" id="KW-0804">Transcription</keyword>
<dbReference type="OrthoDB" id="1897242at2759"/>
<protein>
    <submittedName>
        <fullName evidence="8">Uncharacterized protein LOC101511902</fullName>
    </submittedName>
</protein>
<dbReference type="Gene3D" id="1.10.940.10">
    <property type="entry name" value="NusB-like"/>
    <property type="match status" value="1"/>
</dbReference>
<dbReference type="SUPFAM" id="SSF48013">
    <property type="entry name" value="NusB-like"/>
    <property type="match status" value="1"/>
</dbReference>
<dbReference type="GO" id="GO:0009507">
    <property type="term" value="C:chloroplast"/>
    <property type="evidence" value="ECO:0007669"/>
    <property type="project" value="TreeGrafter"/>
</dbReference>
<feature type="domain" description="NusB/RsmB/TIM44" evidence="6">
    <location>
        <begin position="218"/>
        <end position="277"/>
    </location>
</feature>
<dbReference type="PANTHER" id="PTHR11078">
    <property type="entry name" value="N UTILIZATION SUBSTANCE PROTEIN B-RELATED"/>
    <property type="match status" value="1"/>
</dbReference>
<dbReference type="KEGG" id="cam:101511902"/>
<dbReference type="GO" id="GO:0006353">
    <property type="term" value="P:DNA-templated transcription termination"/>
    <property type="evidence" value="ECO:0007669"/>
    <property type="project" value="InterPro"/>
</dbReference>
<dbReference type="eggNOG" id="ENOG502QS7J">
    <property type="taxonomic scope" value="Eukaryota"/>
</dbReference>
<proteinExistence type="inferred from homology"/>
<dbReference type="InterPro" id="IPR035926">
    <property type="entry name" value="NusB-like_sf"/>
</dbReference>
<dbReference type="Proteomes" id="UP000087171">
    <property type="component" value="Chromosome Ca6"/>
</dbReference>
<dbReference type="RefSeq" id="XP_004505346.1">
    <property type="nucleotide sequence ID" value="XM_004505289.3"/>
</dbReference>
<dbReference type="PANTHER" id="PTHR11078:SF3">
    <property type="entry name" value="ANTITERMINATION NUSB DOMAIN-CONTAINING PROTEIN"/>
    <property type="match status" value="1"/>
</dbReference>
<evidence type="ECO:0000313" key="7">
    <source>
        <dbReference type="Proteomes" id="UP000087171"/>
    </source>
</evidence>
<keyword evidence="4" id="KW-0805">Transcription regulation</keyword>
<reference evidence="8" key="2">
    <citation type="submission" date="2025-08" db="UniProtKB">
        <authorList>
            <consortium name="RefSeq"/>
        </authorList>
    </citation>
    <scope>IDENTIFICATION</scope>
    <source>
        <tissue evidence="8">Etiolated seedlings</tissue>
    </source>
</reference>
<evidence type="ECO:0000259" key="6">
    <source>
        <dbReference type="Pfam" id="PF01029"/>
    </source>
</evidence>
<dbReference type="InterPro" id="IPR006027">
    <property type="entry name" value="NusB_RsmB_TIM44"/>
</dbReference>
<evidence type="ECO:0000256" key="1">
    <source>
        <dbReference type="ARBA" id="ARBA00005952"/>
    </source>
</evidence>
<comment type="similarity">
    <text evidence="1">Belongs to the NusB family.</text>
</comment>
<dbReference type="STRING" id="3827.A0A1S2YJ93"/>
<evidence type="ECO:0000313" key="8">
    <source>
        <dbReference type="RefSeq" id="XP_004505346.1"/>
    </source>
</evidence>
<accession>A0A1S2YJ93</accession>
<evidence type="ECO:0000256" key="2">
    <source>
        <dbReference type="ARBA" id="ARBA00022814"/>
    </source>
</evidence>
<dbReference type="AlphaFoldDB" id="A0A1S2YJ93"/>
<evidence type="ECO:0000256" key="5">
    <source>
        <dbReference type="ARBA" id="ARBA00023163"/>
    </source>
</evidence>
<sequence length="287" mass="32594">MEGALLPLSSTSSSKLNHRFSLPSTLLLKSQRYSHFPKFFSKSKFDTSSSLSIRCSTRNSTLSLDRDNAFVSENDKFSTDLPKVDKSGRFCSPRAARELALSIIYASCLEGLDPVRLFEKRMNARRETGYEFDKEKLLEYNHMSFGGPTVEVETDEEANELLRDIQLESAIEEEVLAAPPKLVYSRLILRFTRKLLVAVKDRWDIHVPIINKVIPPNWKNEPAGKILELSILHLAMSEIAMLDTRHQIVINEAVDLAKRFCDGAAPRIINGCLRTFYQDLEASNNRV</sequence>
<keyword evidence="2" id="KW-0889">Transcription antitermination</keyword>
<dbReference type="GO" id="GO:0031564">
    <property type="term" value="P:transcription antitermination"/>
    <property type="evidence" value="ECO:0007669"/>
    <property type="project" value="UniProtKB-KW"/>
</dbReference>
<evidence type="ECO:0000256" key="4">
    <source>
        <dbReference type="ARBA" id="ARBA00023015"/>
    </source>
</evidence>
<keyword evidence="7" id="KW-1185">Reference proteome</keyword>